<accession>A0A2P8FQ76</accession>
<evidence type="ECO:0000259" key="6">
    <source>
        <dbReference type="PROSITE" id="PS50850"/>
    </source>
</evidence>
<dbReference type="GO" id="GO:0012505">
    <property type="term" value="C:endomembrane system"/>
    <property type="evidence" value="ECO:0007669"/>
    <property type="project" value="UniProtKB-SubCell"/>
</dbReference>
<evidence type="ECO:0000313" key="8">
    <source>
        <dbReference type="Proteomes" id="UP000241964"/>
    </source>
</evidence>
<feature type="transmembrane region" description="Helical" evidence="5">
    <location>
        <begin position="262"/>
        <end position="282"/>
    </location>
</feature>
<keyword evidence="4 5" id="KW-0472">Membrane</keyword>
<dbReference type="InterPro" id="IPR020846">
    <property type="entry name" value="MFS_dom"/>
</dbReference>
<dbReference type="PIRSF" id="PIRSF002808">
    <property type="entry name" value="Hexose_phosphate_transp"/>
    <property type="match status" value="1"/>
</dbReference>
<feature type="transmembrane region" description="Helical" evidence="5">
    <location>
        <begin position="77"/>
        <end position="97"/>
    </location>
</feature>
<feature type="transmembrane region" description="Helical" evidence="5">
    <location>
        <begin position="103"/>
        <end position="125"/>
    </location>
</feature>
<feature type="transmembrane region" description="Helical" evidence="5">
    <location>
        <begin position="354"/>
        <end position="373"/>
    </location>
</feature>
<feature type="transmembrane region" description="Helical" evidence="5">
    <location>
        <begin position="225"/>
        <end position="250"/>
    </location>
</feature>
<dbReference type="OrthoDB" id="9766638at2"/>
<sequence>MIRSFRVQQWKMLLLTMFCYLFFYTGRHNFGWAAHGMAAEFEVPFATIGWISFAMLIGYAFGQFVNGNLADRFSARIMVPLGAYLSIAANVAVSFAQSLEWVMLLWALNGYFQSMAWAPGGKVIASWWGKEEKGKAFGFYTMAAGLSSVVTYLLSILILKQDLEWRLLFRLPILLLFITSTLFLIFVKDKPSDLGFPDQPANPKHSLQNDNWKLRYKEVLGDSNFLRVMLAFGFESMARYGFIFWVPVHYLGSNWKDNPHNLWVTFLLPVGMAAGAVSFGALSDSLFQRNRIASIRFGMLVSAAVALAIFVIPAENVALQAFVMLLAGFFVYGPQTNFWTLCPEMLGNERTGTGIGLMNMCGYLFAALGEPLLGRLIDVTGNTAHIFLLIALICLLSAAAISTTSRHSYIAYRN</sequence>
<dbReference type="GO" id="GO:0061513">
    <property type="term" value="F:glucose 6-phosphate:phosphate antiporter activity"/>
    <property type="evidence" value="ECO:0007669"/>
    <property type="project" value="TreeGrafter"/>
</dbReference>
<feature type="transmembrane region" description="Helical" evidence="5">
    <location>
        <begin position="137"/>
        <end position="159"/>
    </location>
</feature>
<protein>
    <submittedName>
        <fullName evidence="7">OPA family glycerol-3-phosphate transporter-like MFS transporter</fullName>
    </submittedName>
</protein>
<dbReference type="EMBL" id="PYAS01000015">
    <property type="protein sequence ID" value="PSL23857.1"/>
    <property type="molecule type" value="Genomic_DNA"/>
</dbReference>
<proteinExistence type="predicted"/>
<dbReference type="SUPFAM" id="SSF103473">
    <property type="entry name" value="MFS general substrate transporter"/>
    <property type="match status" value="1"/>
</dbReference>
<feature type="transmembrane region" description="Helical" evidence="5">
    <location>
        <begin position="318"/>
        <end position="342"/>
    </location>
</feature>
<evidence type="ECO:0000256" key="3">
    <source>
        <dbReference type="ARBA" id="ARBA00022989"/>
    </source>
</evidence>
<feature type="transmembrane region" description="Helical" evidence="5">
    <location>
        <begin position="43"/>
        <end position="65"/>
    </location>
</feature>
<dbReference type="RefSeq" id="WP_106598428.1">
    <property type="nucleotide sequence ID" value="NZ_PYAS01000015.1"/>
</dbReference>
<keyword evidence="8" id="KW-1185">Reference proteome</keyword>
<reference evidence="7 8" key="1">
    <citation type="submission" date="2018-03" db="EMBL/GenBank/DDBJ databases">
        <title>Genomic Encyclopedia of Archaeal and Bacterial Type Strains, Phase II (KMG-II): from individual species to whole genera.</title>
        <authorList>
            <person name="Goeker M."/>
        </authorList>
    </citation>
    <scope>NUCLEOTIDE SEQUENCE [LARGE SCALE GENOMIC DNA]</scope>
    <source>
        <strain evidence="7 8">DSM 29057</strain>
    </source>
</reference>
<evidence type="ECO:0000256" key="5">
    <source>
        <dbReference type="SAM" id="Phobius"/>
    </source>
</evidence>
<dbReference type="InterPro" id="IPR051337">
    <property type="entry name" value="OPA_Antiporter"/>
</dbReference>
<evidence type="ECO:0000256" key="4">
    <source>
        <dbReference type="ARBA" id="ARBA00023136"/>
    </source>
</evidence>
<dbReference type="PANTHER" id="PTHR43826:SF3">
    <property type="entry name" value="GLUCOSE-6-PHOSPHATE EXCHANGER SLC37A4"/>
    <property type="match status" value="1"/>
</dbReference>
<keyword evidence="2 5" id="KW-0812">Transmembrane</keyword>
<feature type="transmembrane region" description="Helical" evidence="5">
    <location>
        <begin position="385"/>
        <end position="404"/>
    </location>
</feature>
<dbReference type="GO" id="GO:0016020">
    <property type="term" value="C:membrane"/>
    <property type="evidence" value="ECO:0007669"/>
    <property type="project" value="InterPro"/>
</dbReference>
<dbReference type="PROSITE" id="PS50850">
    <property type="entry name" value="MFS"/>
    <property type="match status" value="1"/>
</dbReference>
<dbReference type="InterPro" id="IPR036259">
    <property type="entry name" value="MFS_trans_sf"/>
</dbReference>
<comment type="subcellular location">
    <subcellularLocation>
        <location evidence="1">Endomembrane system</location>
        <topology evidence="1">Multi-pass membrane protein</topology>
    </subcellularLocation>
</comment>
<dbReference type="InterPro" id="IPR011701">
    <property type="entry name" value="MFS"/>
</dbReference>
<dbReference type="GO" id="GO:0035435">
    <property type="term" value="P:phosphate ion transmembrane transport"/>
    <property type="evidence" value="ECO:0007669"/>
    <property type="project" value="TreeGrafter"/>
</dbReference>
<feature type="transmembrane region" description="Helical" evidence="5">
    <location>
        <begin position="294"/>
        <end position="312"/>
    </location>
</feature>
<name>A0A2P8FQ76_9BACT</name>
<evidence type="ECO:0000313" key="7">
    <source>
        <dbReference type="EMBL" id="PSL23857.1"/>
    </source>
</evidence>
<keyword evidence="3 5" id="KW-1133">Transmembrane helix</keyword>
<dbReference type="InterPro" id="IPR000849">
    <property type="entry name" value="Sugar_P_transporter"/>
</dbReference>
<feature type="transmembrane region" description="Helical" evidence="5">
    <location>
        <begin position="165"/>
        <end position="187"/>
    </location>
</feature>
<feature type="domain" description="Major facilitator superfamily (MFS) profile" evidence="6">
    <location>
        <begin position="12"/>
        <end position="409"/>
    </location>
</feature>
<gene>
    <name evidence="7" type="ORF">CLV60_11552</name>
</gene>
<dbReference type="Proteomes" id="UP000241964">
    <property type="component" value="Unassembled WGS sequence"/>
</dbReference>
<organism evidence="7 8">
    <name type="scientific">Dyadobacter jiangsuensis</name>
    <dbReference type="NCBI Taxonomy" id="1591085"/>
    <lineage>
        <taxon>Bacteria</taxon>
        <taxon>Pseudomonadati</taxon>
        <taxon>Bacteroidota</taxon>
        <taxon>Cytophagia</taxon>
        <taxon>Cytophagales</taxon>
        <taxon>Spirosomataceae</taxon>
        <taxon>Dyadobacter</taxon>
    </lineage>
</organism>
<dbReference type="Pfam" id="PF07690">
    <property type="entry name" value="MFS_1"/>
    <property type="match status" value="1"/>
</dbReference>
<dbReference type="PANTHER" id="PTHR43826">
    <property type="entry name" value="GLUCOSE-6-PHOSPHATE EXCHANGER SLC37A4"/>
    <property type="match status" value="1"/>
</dbReference>
<evidence type="ECO:0000256" key="2">
    <source>
        <dbReference type="ARBA" id="ARBA00022692"/>
    </source>
</evidence>
<evidence type="ECO:0000256" key="1">
    <source>
        <dbReference type="ARBA" id="ARBA00004127"/>
    </source>
</evidence>
<comment type="caution">
    <text evidence="7">The sequence shown here is derived from an EMBL/GenBank/DDBJ whole genome shotgun (WGS) entry which is preliminary data.</text>
</comment>
<dbReference type="Gene3D" id="1.20.1250.20">
    <property type="entry name" value="MFS general substrate transporter like domains"/>
    <property type="match status" value="2"/>
</dbReference>
<dbReference type="AlphaFoldDB" id="A0A2P8FQ76"/>